<protein>
    <submittedName>
        <fullName evidence="2">Uncharacterized protein</fullName>
    </submittedName>
</protein>
<gene>
    <name evidence="2" type="ORF">H5410_056416</name>
</gene>
<proteinExistence type="predicted"/>
<keyword evidence="3" id="KW-1185">Reference proteome</keyword>
<accession>A0A9J5WL85</accession>
<sequence>MIQLQKLGGHNQYDRSPETALRHAKQCQNFTAVGESISKSITQYEAQQTISLLFSSFPGRDEIRQRNTAHAKTIGPDSLFSKTSKVDTIASISSTSDKEKYFLVETFFIVFFLFYLGLMHLSRESFINGISISTRWRNWIRYCISTIRQLFLWMNGSPYGPYEVWGSSLGSSVPDNAPLSCNKCPGKKGEKIWRIPPPPSTRTLDTGAELVKYEEKNIQYKIVFSYYFFSPQSIKVNILFCMRRQRRDYENWVIVQRKSPSKGKGDKKTSASPEIRPNIHVNAQQNIVPLTKTRGHYIIQCPKFKTILKNQSISCCTYSTECWSVKNSHVQKMNVAEMRTHRRICENTRRDKIRNKDIWGKVRVASMVDKCGKRG</sequence>
<evidence type="ECO:0000256" key="1">
    <source>
        <dbReference type="SAM" id="Phobius"/>
    </source>
</evidence>
<comment type="caution">
    <text evidence="2">The sequence shown here is derived from an EMBL/GenBank/DDBJ whole genome shotgun (WGS) entry which is preliminary data.</text>
</comment>
<dbReference type="AlphaFoldDB" id="A0A9J5WL85"/>
<dbReference type="Proteomes" id="UP000824120">
    <property type="component" value="Chromosome 11"/>
</dbReference>
<evidence type="ECO:0000313" key="3">
    <source>
        <dbReference type="Proteomes" id="UP000824120"/>
    </source>
</evidence>
<dbReference type="PANTHER" id="PTHR46238">
    <property type="entry name" value="REVERSE TRANSCRIPTASE DOMAIN-CONTAINING PROTEIN"/>
    <property type="match status" value="1"/>
</dbReference>
<feature type="transmembrane region" description="Helical" evidence="1">
    <location>
        <begin position="101"/>
        <end position="121"/>
    </location>
</feature>
<reference evidence="2 3" key="1">
    <citation type="submission" date="2020-09" db="EMBL/GenBank/DDBJ databases">
        <title>De no assembly of potato wild relative species, Solanum commersonii.</title>
        <authorList>
            <person name="Cho K."/>
        </authorList>
    </citation>
    <scope>NUCLEOTIDE SEQUENCE [LARGE SCALE GENOMIC DNA]</scope>
    <source>
        <strain evidence="2">LZ3.2</strain>
        <tissue evidence="2">Leaf</tissue>
    </source>
</reference>
<dbReference type="PANTHER" id="PTHR46238:SF8">
    <property type="entry name" value="ENDONUCLEASE_EXONUCLEASE_PHOSPHATASE DOMAIN-CONTAINING PROTEIN"/>
    <property type="match status" value="1"/>
</dbReference>
<keyword evidence="1" id="KW-0812">Transmembrane</keyword>
<evidence type="ECO:0000313" key="2">
    <source>
        <dbReference type="EMBL" id="KAG5576282.1"/>
    </source>
</evidence>
<organism evidence="2 3">
    <name type="scientific">Solanum commersonii</name>
    <name type="common">Commerson's wild potato</name>
    <name type="synonym">Commerson's nightshade</name>
    <dbReference type="NCBI Taxonomy" id="4109"/>
    <lineage>
        <taxon>Eukaryota</taxon>
        <taxon>Viridiplantae</taxon>
        <taxon>Streptophyta</taxon>
        <taxon>Embryophyta</taxon>
        <taxon>Tracheophyta</taxon>
        <taxon>Spermatophyta</taxon>
        <taxon>Magnoliopsida</taxon>
        <taxon>eudicotyledons</taxon>
        <taxon>Gunneridae</taxon>
        <taxon>Pentapetalae</taxon>
        <taxon>asterids</taxon>
        <taxon>lamiids</taxon>
        <taxon>Solanales</taxon>
        <taxon>Solanaceae</taxon>
        <taxon>Solanoideae</taxon>
        <taxon>Solaneae</taxon>
        <taxon>Solanum</taxon>
    </lineage>
</organism>
<name>A0A9J5WL85_SOLCO</name>
<keyword evidence="1" id="KW-0472">Membrane</keyword>
<keyword evidence="1" id="KW-1133">Transmembrane helix</keyword>
<dbReference type="EMBL" id="JACXVP010000011">
    <property type="protein sequence ID" value="KAG5576282.1"/>
    <property type="molecule type" value="Genomic_DNA"/>
</dbReference>